<sequence length="450" mass="51817">CATETCDKDELFDVLNEVDRRYFLARDLSWEFAMIDREQKGTISERSARFLFQAVHDDFFSPKRFAKFLRSRAAPGTGVSFAEIEVPLCDIPTLDWLEEEKEDEDRQKEELLKLRREEERLAEEARKKAEAKARFEQEAERRRREAEKRKAEEEEARRKADELEKIKRQQEDEERLQREREEAMEAEDLAEEAAEAEAAAAEAARKAAEEAKQATDEASRKAAEEAQKKALAEAMNNKEKRLRANLKAANKSRKTEKLEPAIKDGKAAKMPGLKKDIDEAENTLKNVKAGKALKDAINRRNLQDIEKSMSFIRKSGWEADWGPELKEGDKMANRLRRLERIRAEILELKQSVISEIRSYSNPPPAVHKVMIAVYLLLGYKEKPLLEWKHMQALLGKTGKEGLKRQVTTLDPLKVEMEQADYADSSYLNELDLEIIRDISAGAATFYAWVS</sequence>
<proteinExistence type="predicted"/>
<dbReference type="AlphaFoldDB" id="A7RMB9"/>
<organism evidence="2 3">
    <name type="scientific">Nematostella vectensis</name>
    <name type="common">Starlet sea anemone</name>
    <dbReference type="NCBI Taxonomy" id="45351"/>
    <lineage>
        <taxon>Eukaryota</taxon>
        <taxon>Metazoa</taxon>
        <taxon>Cnidaria</taxon>
        <taxon>Anthozoa</taxon>
        <taxon>Hexacorallia</taxon>
        <taxon>Actiniaria</taxon>
        <taxon>Edwardsiidae</taxon>
        <taxon>Nematostella</taxon>
    </lineage>
</organism>
<dbReference type="HOGENOM" id="CLU_038203_0_0_1"/>
<dbReference type="STRING" id="45351.A7RMB9"/>
<feature type="non-terminal residue" evidence="2">
    <location>
        <position position="1"/>
    </location>
</feature>
<dbReference type="OMA" id="IMITMYL"/>
<evidence type="ECO:0000313" key="2">
    <source>
        <dbReference type="EMBL" id="EDO47477.1"/>
    </source>
</evidence>
<evidence type="ECO:0000256" key="1">
    <source>
        <dbReference type="SAM" id="MobiDB-lite"/>
    </source>
</evidence>
<name>A7RMB9_NEMVE</name>
<feature type="region of interest" description="Disordered" evidence="1">
    <location>
        <begin position="144"/>
        <end position="241"/>
    </location>
</feature>
<feature type="compositionally biased region" description="Basic and acidic residues" evidence="1">
    <location>
        <begin position="203"/>
        <end position="239"/>
    </location>
</feature>
<feature type="compositionally biased region" description="Basic and acidic residues" evidence="1">
    <location>
        <begin position="144"/>
        <end position="183"/>
    </location>
</feature>
<gene>
    <name evidence="2" type="ORF">NEMVEDRAFT_v1g86262</name>
</gene>
<dbReference type="EMBL" id="DS469519">
    <property type="protein sequence ID" value="EDO47477.1"/>
    <property type="molecule type" value="Genomic_DNA"/>
</dbReference>
<protein>
    <submittedName>
        <fullName evidence="2">Uncharacterized protein</fullName>
    </submittedName>
</protein>
<dbReference type="Proteomes" id="UP000001593">
    <property type="component" value="Unassembled WGS sequence"/>
</dbReference>
<evidence type="ECO:0000313" key="3">
    <source>
        <dbReference type="Proteomes" id="UP000001593"/>
    </source>
</evidence>
<keyword evidence="3" id="KW-1185">Reference proteome</keyword>
<dbReference type="InParanoid" id="A7RMB9"/>
<dbReference type="Gene3D" id="1.20.920.20">
    <property type="match status" value="1"/>
</dbReference>
<dbReference type="PhylomeDB" id="A7RMB9"/>
<feature type="compositionally biased region" description="Acidic residues" evidence="1">
    <location>
        <begin position="184"/>
        <end position="195"/>
    </location>
</feature>
<reference evidence="2 3" key="1">
    <citation type="journal article" date="2007" name="Science">
        <title>Sea anemone genome reveals ancestral eumetazoan gene repertoire and genomic organization.</title>
        <authorList>
            <person name="Putnam N.H."/>
            <person name="Srivastava M."/>
            <person name="Hellsten U."/>
            <person name="Dirks B."/>
            <person name="Chapman J."/>
            <person name="Salamov A."/>
            <person name="Terry A."/>
            <person name="Shapiro H."/>
            <person name="Lindquist E."/>
            <person name="Kapitonov V.V."/>
            <person name="Jurka J."/>
            <person name="Genikhovich G."/>
            <person name="Grigoriev I.V."/>
            <person name="Lucas S.M."/>
            <person name="Steele R.E."/>
            <person name="Finnerty J.R."/>
            <person name="Technau U."/>
            <person name="Martindale M.Q."/>
            <person name="Rokhsar D.S."/>
        </authorList>
    </citation>
    <scope>NUCLEOTIDE SEQUENCE [LARGE SCALE GENOMIC DNA]</scope>
    <source>
        <strain evidence="3">CH2 X CH6</strain>
    </source>
</reference>
<accession>A7RMB9</accession>
<dbReference type="eggNOG" id="ENOG502RUHE">
    <property type="taxonomic scope" value="Eukaryota"/>
</dbReference>